<dbReference type="Proteomes" id="UP000257127">
    <property type="component" value="Unassembled WGS sequence"/>
</dbReference>
<feature type="region of interest" description="Disordered" evidence="1">
    <location>
        <begin position="1"/>
        <end position="20"/>
    </location>
</feature>
<feature type="compositionally biased region" description="Basic and acidic residues" evidence="1">
    <location>
        <begin position="7"/>
        <end position="20"/>
    </location>
</feature>
<gene>
    <name evidence="2" type="ORF">DXU93_11650</name>
</gene>
<reference evidence="2 3" key="1">
    <citation type="submission" date="2018-08" db="EMBL/GenBank/DDBJ databases">
        <title>The draft genome squence of Brumimicrobium sp. N62.</title>
        <authorList>
            <person name="Du Z.-J."/>
            <person name="Luo H.-R."/>
        </authorList>
    </citation>
    <scope>NUCLEOTIDE SEQUENCE [LARGE SCALE GENOMIC DNA]</scope>
    <source>
        <strain evidence="2 3">N62</strain>
    </source>
</reference>
<dbReference type="RefSeq" id="WP_116881470.1">
    <property type="nucleotide sequence ID" value="NZ_QURB01000007.1"/>
</dbReference>
<dbReference type="AlphaFoldDB" id="A0A3E1EW34"/>
<dbReference type="EMBL" id="QURB01000007">
    <property type="protein sequence ID" value="RFC53774.1"/>
    <property type="molecule type" value="Genomic_DNA"/>
</dbReference>
<evidence type="ECO:0000313" key="2">
    <source>
        <dbReference type="EMBL" id="RFC53774.1"/>
    </source>
</evidence>
<dbReference type="OrthoDB" id="1467664at2"/>
<comment type="caution">
    <text evidence="2">The sequence shown here is derived from an EMBL/GenBank/DDBJ whole genome shotgun (WGS) entry which is preliminary data.</text>
</comment>
<accession>A0A3E1EW34</accession>
<protein>
    <submittedName>
        <fullName evidence="2">Uncharacterized protein</fullName>
    </submittedName>
</protein>
<evidence type="ECO:0000313" key="3">
    <source>
        <dbReference type="Proteomes" id="UP000257127"/>
    </source>
</evidence>
<keyword evidence="3" id="KW-1185">Reference proteome</keyword>
<evidence type="ECO:0000256" key="1">
    <source>
        <dbReference type="SAM" id="MobiDB-lite"/>
    </source>
</evidence>
<organism evidence="2 3">
    <name type="scientific">Brumimicrobium aurantiacum</name>
    <dbReference type="NCBI Taxonomy" id="1737063"/>
    <lineage>
        <taxon>Bacteria</taxon>
        <taxon>Pseudomonadati</taxon>
        <taxon>Bacteroidota</taxon>
        <taxon>Flavobacteriia</taxon>
        <taxon>Flavobacteriales</taxon>
        <taxon>Crocinitomicaceae</taxon>
        <taxon>Brumimicrobium</taxon>
    </lineage>
</organism>
<name>A0A3E1EW34_9FLAO</name>
<sequence length="161" mass="18656">MGLFKRNKNENSKPAEKKASKVKLRPFEYHPKIILAWAKGIEGHSKLLDYLHEQGFNELVMATHAIRLKDEAREWLMQNGYPHVMAMINAAEGNAQAKKWLMQNNFLLFYNMAIAIDGDPDGFKWINKNSSQEYFLLTKVIKDVKDEIEEGHNDIHKRGTD</sequence>
<proteinExistence type="predicted"/>